<protein>
    <submittedName>
        <fullName evidence="1">Uncharacterized protein</fullName>
    </submittedName>
</protein>
<gene>
    <name evidence="1" type="ORF">CLIM01_04734</name>
</gene>
<sequence>MIKLPCSQRWQAWASLSITSLGSWLSGTQVAFEVNAAGRWGDTAARFVYDFGVGTIIAFIRERARDPRGYILPVDTQYCYTISCVCSLPIRILYSNFIIGHKLQAIILYMHWLVALRLSDKSCYLKITQNCTDGWEWRSLKARLTALHGEESHARRLWAM</sequence>
<evidence type="ECO:0000313" key="1">
    <source>
        <dbReference type="EMBL" id="KAK0377930.1"/>
    </source>
</evidence>
<proteinExistence type="predicted"/>
<comment type="caution">
    <text evidence="1">The sequence shown here is derived from an EMBL/GenBank/DDBJ whole genome shotgun (WGS) entry which is preliminary data.</text>
</comment>
<dbReference type="Proteomes" id="UP001169217">
    <property type="component" value="Unassembled WGS sequence"/>
</dbReference>
<organism evidence="1 2">
    <name type="scientific">Colletotrichum limetticola</name>
    <dbReference type="NCBI Taxonomy" id="1209924"/>
    <lineage>
        <taxon>Eukaryota</taxon>
        <taxon>Fungi</taxon>
        <taxon>Dikarya</taxon>
        <taxon>Ascomycota</taxon>
        <taxon>Pezizomycotina</taxon>
        <taxon>Sordariomycetes</taxon>
        <taxon>Hypocreomycetidae</taxon>
        <taxon>Glomerellales</taxon>
        <taxon>Glomerellaceae</taxon>
        <taxon>Colletotrichum</taxon>
        <taxon>Colletotrichum acutatum species complex</taxon>
    </lineage>
</organism>
<reference evidence="1" key="1">
    <citation type="submission" date="2023-04" db="EMBL/GenBank/DDBJ databases">
        <title>Colletotrichum limetticola genome sequence.</title>
        <authorList>
            <person name="Baroncelli R."/>
        </authorList>
    </citation>
    <scope>NUCLEOTIDE SEQUENCE</scope>
    <source>
        <strain evidence="1">KLA-Anderson</strain>
    </source>
</reference>
<keyword evidence="2" id="KW-1185">Reference proteome</keyword>
<dbReference type="EMBL" id="JARUPT010000112">
    <property type="protein sequence ID" value="KAK0377930.1"/>
    <property type="molecule type" value="Genomic_DNA"/>
</dbReference>
<evidence type="ECO:0000313" key="2">
    <source>
        <dbReference type="Proteomes" id="UP001169217"/>
    </source>
</evidence>
<name>A0ABQ9Q2A1_9PEZI</name>
<accession>A0ABQ9Q2A1</accession>